<feature type="chain" id="PRO_5022093022" evidence="1">
    <location>
        <begin position="28"/>
        <end position="773"/>
    </location>
</feature>
<feature type="non-terminal residue" evidence="2">
    <location>
        <position position="773"/>
    </location>
</feature>
<dbReference type="InterPro" id="IPR026444">
    <property type="entry name" value="Secre_tail"/>
</dbReference>
<dbReference type="NCBIfam" id="TIGR04183">
    <property type="entry name" value="Por_Secre_tail"/>
    <property type="match status" value="1"/>
</dbReference>
<name>A0A538UCH9_UNCEI</name>
<proteinExistence type="predicted"/>
<reference evidence="2 3" key="1">
    <citation type="journal article" date="2019" name="Nat. Microbiol.">
        <title>Mediterranean grassland soil C-N compound turnover is dependent on rainfall and depth, and is mediated by genomically divergent microorganisms.</title>
        <authorList>
            <person name="Diamond S."/>
            <person name="Andeer P.F."/>
            <person name="Li Z."/>
            <person name="Crits-Christoph A."/>
            <person name="Burstein D."/>
            <person name="Anantharaman K."/>
            <person name="Lane K.R."/>
            <person name="Thomas B.C."/>
            <person name="Pan C."/>
            <person name="Northen T.R."/>
            <person name="Banfield J.F."/>
        </authorList>
    </citation>
    <scope>NUCLEOTIDE SEQUENCE [LARGE SCALE GENOMIC DNA]</scope>
    <source>
        <strain evidence="2">WS_11</strain>
    </source>
</reference>
<feature type="signal peptide" evidence="1">
    <location>
        <begin position="1"/>
        <end position="27"/>
    </location>
</feature>
<dbReference type="EMBL" id="VBPB01000065">
    <property type="protein sequence ID" value="TMQ73527.1"/>
    <property type="molecule type" value="Genomic_DNA"/>
</dbReference>
<keyword evidence="1" id="KW-0732">Signal</keyword>
<gene>
    <name evidence="2" type="ORF">E6K81_04315</name>
</gene>
<comment type="caution">
    <text evidence="2">The sequence shown here is derived from an EMBL/GenBank/DDBJ whole genome shotgun (WGS) entry which is preliminary data.</text>
</comment>
<dbReference type="AlphaFoldDB" id="A0A538UCH9"/>
<evidence type="ECO:0000313" key="3">
    <source>
        <dbReference type="Proteomes" id="UP000319771"/>
    </source>
</evidence>
<dbReference type="Proteomes" id="UP000319771">
    <property type="component" value="Unassembled WGS sequence"/>
</dbReference>
<accession>A0A538UCH9</accession>
<organism evidence="2 3">
    <name type="scientific">Eiseniibacteriota bacterium</name>
    <dbReference type="NCBI Taxonomy" id="2212470"/>
    <lineage>
        <taxon>Bacteria</taxon>
        <taxon>Candidatus Eiseniibacteriota</taxon>
    </lineage>
</organism>
<evidence type="ECO:0000313" key="2">
    <source>
        <dbReference type="EMBL" id="TMQ73527.1"/>
    </source>
</evidence>
<sequence>MKRITLGSLAGLTLLMVATGFVPRAIAATPNPNLVVVKTRIFNDCPFTTLTVVNNYPSLVSIEDAGLACNGFANLHNWSFSEDGTNPASFNNNADYRVSADLVLSGTGTGEGGLRISPWWSPDVDGRFNLRVPDGEIACFGGRLPFYSFTATYGLHYVKGDPIHLEVIYKPNGLSSASPATIIYNLTYLGTPYSSGPLAFDQGNPAEDPPHGLWGELNDARVGGYVQPRMDPGNFGSAFKATFTNIVFTPCQPNPLAAITKTRIFNDCPASTVTVVNNYPSLIGIEDAGLACSGFANLHNWTFADDTTRTTVFNNNSDFRFGADLVLSGSGTGEAGLRLSPWWSQDVDGRFNIRTPDGEIACFGGRLPFYSFTGNFGLHYVKGDPIHLEMIYKPNGLSSTSPATIEYKLTYLGTPYSSGPLAFDQGNTAEDPPHGLWGMLNNGRAGGYVQPRMDPGNFSSTCKATFTNITFHSGLEMAFDFMPSDLHLDSKGQWLTGFLSPPAPFLASQIDVSSIRLNGVVSVSTAFAPQIDGNQLEVKFLRSEVKPTLTAGDHIPVSVIGLVAGGCFMGTDYIKVGAPKIHAPKAGDLLASGSTTNVSWDVPPGPPGPSVSLLLSLDGGQTWTVTADGVPDVGHYAWTVPSVVTGQARLEVMRVYGVDESGLIPEAEIALSEPFAINSQVTGVGDAGAAVFALPGPTRNPSVDGMNVAFSLPNADPAVLSLYDVSGRCVASREVGALGAGRHTLTLAERLPAGLYLVRLTQHGQSLTTRAAV</sequence>
<protein>
    <submittedName>
        <fullName evidence="2">T9SS type A sorting domain-containing protein</fullName>
    </submittedName>
</protein>
<evidence type="ECO:0000256" key="1">
    <source>
        <dbReference type="SAM" id="SignalP"/>
    </source>
</evidence>